<comment type="caution">
    <text evidence="1">The sequence shown here is derived from an EMBL/GenBank/DDBJ whole genome shotgun (WGS) entry which is preliminary data.</text>
</comment>
<accession>A0A4Y2DF17</accession>
<dbReference type="Proteomes" id="UP000499080">
    <property type="component" value="Unassembled WGS sequence"/>
</dbReference>
<dbReference type="EMBL" id="BGPR01089434">
    <property type="protein sequence ID" value="GBM15281.1"/>
    <property type="molecule type" value="Genomic_DNA"/>
</dbReference>
<dbReference type="AlphaFoldDB" id="A0A4Y2DF17"/>
<proteinExistence type="predicted"/>
<organism evidence="1 2">
    <name type="scientific">Araneus ventricosus</name>
    <name type="common">Orbweaver spider</name>
    <name type="synonym">Epeira ventricosa</name>
    <dbReference type="NCBI Taxonomy" id="182803"/>
    <lineage>
        <taxon>Eukaryota</taxon>
        <taxon>Metazoa</taxon>
        <taxon>Ecdysozoa</taxon>
        <taxon>Arthropoda</taxon>
        <taxon>Chelicerata</taxon>
        <taxon>Arachnida</taxon>
        <taxon>Araneae</taxon>
        <taxon>Araneomorphae</taxon>
        <taxon>Entelegynae</taxon>
        <taxon>Araneoidea</taxon>
        <taxon>Araneidae</taxon>
        <taxon>Araneus</taxon>
    </lineage>
</organism>
<sequence length="104" mass="11941">MLAVKSKRSIQQVVSEVDFASSGNDVDLVFKSGRKQQDADCLYRNPLPQIKETSEDIPFLNNITNFKDEQSKDPKVADIREEMGRSVDSTMFKEFKGIQYNKNY</sequence>
<evidence type="ECO:0000313" key="1">
    <source>
        <dbReference type="EMBL" id="GBM15281.1"/>
    </source>
</evidence>
<name>A0A4Y2DF17_ARAVE</name>
<reference evidence="1 2" key="1">
    <citation type="journal article" date="2019" name="Sci. Rep.">
        <title>Orb-weaving spider Araneus ventricosus genome elucidates the spidroin gene catalogue.</title>
        <authorList>
            <person name="Kono N."/>
            <person name="Nakamura H."/>
            <person name="Ohtoshi R."/>
            <person name="Moran D.A.P."/>
            <person name="Shinohara A."/>
            <person name="Yoshida Y."/>
            <person name="Fujiwara M."/>
            <person name="Mori M."/>
            <person name="Tomita M."/>
            <person name="Arakawa K."/>
        </authorList>
    </citation>
    <scope>NUCLEOTIDE SEQUENCE [LARGE SCALE GENOMIC DNA]</scope>
</reference>
<evidence type="ECO:0000313" key="2">
    <source>
        <dbReference type="Proteomes" id="UP000499080"/>
    </source>
</evidence>
<keyword evidence="2" id="KW-1185">Reference proteome</keyword>
<protein>
    <submittedName>
        <fullName evidence="1">Uncharacterized protein</fullName>
    </submittedName>
</protein>
<dbReference type="OrthoDB" id="6764844at2759"/>
<gene>
    <name evidence="1" type="ORF">AVEN_61609_1</name>
</gene>